<organism evidence="1">
    <name type="scientific">Lygus hesperus</name>
    <name type="common">Western plant bug</name>
    <dbReference type="NCBI Taxonomy" id="30085"/>
    <lineage>
        <taxon>Eukaryota</taxon>
        <taxon>Metazoa</taxon>
        <taxon>Ecdysozoa</taxon>
        <taxon>Arthropoda</taxon>
        <taxon>Hexapoda</taxon>
        <taxon>Insecta</taxon>
        <taxon>Pterygota</taxon>
        <taxon>Neoptera</taxon>
        <taxon>Paraneoptera</taxon>
        <taxon>Hemiptera</taxon>
        <taxon>Heteroptera</taxon>
        <taxon>Panheteroptera</taxon>
        <taxon>Cimicomorpha</taxon>
        <taxon>Miridae</taxon>
        <taxon>Mirini</taxon>
        <taxon>Lygus</taxon>
    </lineage>
</organism>
<gene>
    <name evidence="1" type="ORF">CM83_100107</name>
</gene>
<dbReference type="EMBL" id="GBHO01034174">
    <property type="protein sequence ID" value="JAG09430.1"/>
    <property type="molecule type" value="Transcribed_RNA"/>
</dbReference>
<dbReference type="AlphaFoldDB" id="A0A0A9WX44"/>
<sequence>MMARYLVKYLPCPRMGSGKLLGLTILLVGLVAICYSETEKQGLSPLEIQTFKEHIGEWGIPPFKKYVKGFRKIKDGKIETQFIYESENSQLCTVALLEDEKGEPTSEWSCDKTTSNQLMKFPKKTVKKKDEPPRRIFGIFRKIRTVVGDKAHRG</sequence>
<name>A0A0A9WX44_LYGHE</name>
<evidence type="ECO:0000313" key="1">
    <source>
        <dbReference type="EMBL" id="JAG09430.1"/>
    </source>
</evidence>
<feature type="non-terminal residue" evidence="1">
    <location>
        <position position="154"/>
    </location>
</feature>
<protein>
    <submittedName>
        <fullName evidence="1">Uncharacterized protein</fullName>
    </submittedName>
</protein>
<reference evidence="1" key="2">
    <citation type="submission" date="2014-07" db="EMBL/GenBank/DDBJ databases">
        <authorList>
            <person name="Hull J."/>
        </authorList>
    </citation>
    <scope>NUCLEOTIDE SEQUENCE</scope>
</reference>
<reference evidence="1" key="1">
    <citation type="journal article" date="2014" name="PLoS ONE">
        <title>Transcriptome-Based Identification of ABC Transporters in the Western Tarnished Plant Bug Lygus hesperus.</title>
        <authorList>
            <person name="Hull J.J."/>
            <person name="Chaney K."/>
            <person name="Geib S.M."/>
            <person name="Fabrick J.A."/>
            <person name="Brent C.S."/>
            <person name="Walsh D."/>
            <person name="Lavine L.C."/>
        </authorList>
    </citation>
    <scope>NUCLEOTIDE SEQUENCE</scope>
</reference>
<proteinExistence type="predicted"/>
<accession>A0A0A9WX44</accession>